<name>A0A4R9LS87_9LEPT</name>
<gene>
    <name evidence="1" type="ORF">EHS11_11785</name>
</gene>
<proteinExistence type="predicted"/>
<comment type="caution">
    <text evidence="1">The sequence shown here is derived from an EMBL/GenBank/DDBJ whole genome shotgun (WGS) entry which is preliminary data.</text>
</comment>
<accession>A0A4R9LS87</accession>
<evidence type="ECO:0000313" key="1">
    <source>
        <dbReference type="EMBL" id="TGN09756.1"/>
    </source>
</evidence>
<dbReference type="Proteomes" id="UP000298264">
    <property type="component" value="Unassembled WGS sequence"/>
</dbReference>
<keyword evidence="2" id="KW-1185">Reference proteome</keyword>
<protein>
    <submittedName>
        <fullName evidence="1">Uncharacterized protein</fullName>
    </submittedName>
</protein>
<sequence length="222" mass="25701">MSITLEQKWKGFKSTLGRIKNGIERMENPPEISVTFEFDNGVENYPIEEVPKSSSIIKDKSEDSQKITAFVYSGERLVHKEVLYEYFEPAPREQRNSYPMDNSNEQMRNEIRLVTDQIKMMITASDEINKMKMGMLTDTFQTQLKTSQEIYQNRETALQEISRRETEIRIKEIEANSKRKTELWTEFFKAGTDLVTGALTWVKSNPADAAEIISVLRSKPAN</sequence>
<dbReference type="AlphaFoldDB" id="A0A4R9LS87"/>
<dbReference type="OrthoDB" id="10000738at2"/>
<dbReference type="EMBL" id="RQHV01000050">
    <property type="protein sequence ID" value="TGN09756.1"/>
    <property type="molecule type" value="Genomic_DNA"/>
</dbReference>
<evidence type="ECO:0000313" key="2">
    <source>
        <dbReference type="Proteomes" id="UP000298264"/>
    </source>
</evidence>
<organism evidence="1 2">
    <name type="scientific">Leptospira ilyithenensis</name>
    <dbReference type="NCBI Taxonomy" id="2484901"/>
    <lineage>
        <taxon>Bacteria</taxon>
        <taxon>Pseudomonadati</taxon>
        <taxon>Spirochaetota</taxon>
        <taxon>Spirochaetia</taxon>
        <taxon>Leptospirales</taxon>
        <taxon>Leptospiraceae</taxon>
        <taxon>Leptospira</taxon>
    </lineage>
</organism>
<dbReference type="RefSeq" id="WP_135764608.1">
    <property type="nucleotide sequence ID" value="NZ_RQHV01000050.1"/>
</dbReference>
<reference evidence="1" key="1">
    <citation type="journal article" date="2019" name="PLoS Negl. Trop. Dis.">
        <title>Revisiting the worldwide diversity of Leptospira species in the environment.</title>
        <authorList>
            <person name="Vincent A.T."/>
            <person name="Schiettekatte O."/>
            <person name="Bourhy P."/>
            <person name="Veyrier F.J."/>
            <person name="Picardeau M."/>
        </authorList>
    </citation>
    <scope>NUCLEOTIDE SEQUENCE [LARGE SCALE GENOMIC DNA]</scope>
    <source>
        <strain evidence="1">201400974</strain>
    </source>
</reference>